<evidence type="ECO:0000313" key="1">
    <source>
        <dbReference type="EMBL" id="PLR37636.1"/>
    </source>
</evidence>
<dbReference type="AlphaFoldDB" id="A0A2N5E848"/>
<keyword evidence="2" id="KW-1185">Reference proteome</keyword>
<name>A0A2N5E848_9GAMM</name>
<evidence type="ECO:0000313" key="2">
    <source>
        <dbReference type="Proteomes" id="UP000234503"/>
    </source>
</evidence>
<dbReference type="RefSeq" id="WP_101823763.1">
    <property type="nucleotide sequence ID" value="NZ_PJZH01000004.1"/>
</dbReference>
<accession>A0A2N5E848</accession>
<sequence length="123" mass="13345">MKKSVTAILTVGLILAVGGSAIKSHRDKTHKENDAYYSSVMCVIAQRQGSDHPAGYYLPYFNKVIEDGNASYALDRKTLDQDEAKRVIAAYLSLDAAQKAQSQGDDAACRAAVLTALNTLHRD</sequence>
<dbReference type="OrthoDB" id="9114396at2"/>
<proteinExistence type="predicted"/>
<gene>
    <name evidence="1" type="ORF">CYR32_07460</name>
</gene>
<dbReference type="EMBL" id="PJZH01000004">
    <property type="protein sequence ID" value="PLR37636.1"/>
    <property type="molecule type" value="Genomic_DNA"/>
</dbReference>
<protein>
    <submittedName>
        <fullName evidence="1">Uncharacterized protein</fullName>
    </submittedName>
</protein>
<reference evidence="1 2" key="1">
    <citation type="submission" date="2017-12" db="EMBL/GenBank/DDBJ databases">
        <title>Characterization of six clinical isolates of Enterochimera gen. nov., a novel genus of the Yersiniaciae family and the three species Enterochimera arupensis sp. nov., Enterochimera coloradensis sp. nov, and Enterochimera californica sp. nov.</title>
        <authorList>
            <person name="Rossi A."/>
            <person name="Fisher M."/>
        </authorList>
    </citation>
    <scope>NUCLEOTIDE SEQUENCE [LARGE SCALE GENOMIC DNA]</scope>
    <source>
        <strain evidence="2">2016-Iso4</strain>
    </source>
</reference>
<comment type="caution">
    <text evidence="1">The sequence shown here is derived from an EMBL/GenBank/DDBJ whole genome shotgun (WGS) entry which is preliminary data.</text>
</comment>
<dbReference type="Proteomes" id="UP000234503">
    <property type="component" value="Unassembled WGS sequence"/>
</dbReference>
<organism evidence="1 2">
    <name type="scientific">Chimaeribacter coloradensis</name>
    <dbReference type="NCBI Taxonomy" id="2060068"/>
    <lineage>
        <taxon>Bacteria</taxon>
        <taxon>Pseudomonadati</taxon>
        <taxon>Pseudomonadota</taxon>
        <taxon>Gammaproteobacteria</taxon>
        <taxon>Enterobacterales</taxon>
        <taxon>Yersiniaceae</taxon>
        <taxon>Chimaeribacter</taxon>
    </lineage>
</organism>